<reference evidence="1 2" key="1">
    <citation type="submission" date="2024-01" db="EMBL/GenBank/DDBJ databases">
        <title>The genomes of 5 underutilized Papilionoideae crops provide insights into root nodulation and disease resistanc.</title>
        <authorList>
            <person name="Yuan L."/>
        </authorList>
    </citation>
    <scope>NUCLEOTIDE SEQUENCE [LARGE SCALE GENOMIC DNA]</scope>
    <source>
        <strain evidence="1">ZHUSHIDOU_FW_LH</strain>
        <tissue evidence="1">Leaf</tissue>
    </source>
</reference>
<name>A0AAN9FQ98_CROPI</name>
<accession>A0AAN9FQ98</accession>
<dbReference type="Proteomes" id="UP001372338">
    <property type="component" value="Unassembled WGS sequence"/>
</dbReference>
<keyword evidence="2" id="KW-1185">Reference proteome</keyword>
<comment type="caution">
    <text evidence="1">The sequence shown here is derived from an EMBL/GenBank/DDBJ whole genome shotgun (WGS) entry which is preliminary data.</text>
</comment>
<dbReference type="AlphaFoldDB" id="A0AAN9FQ98"/>
<dbReference type="EMBL" id="JAYWIO010000003">
    <property type="protein sequence ID" value="KAK7276958.1"/>
    <property type="molecule type" value="Genomic_DNA"/>
</dbReference>
<protein>
    <submittedName>
        <fullName evidence="1">Uncharacterized protein</fullName>
    </submittedName>
</protein>
<organism evidence="1 2">
    <name type="scientific">Crotalaria pallida</name>
    <name type="common">Smooth rattlebox</name>
    <name type="synonym">Crotalaria striata</name>
    <dbReference type="NCBI Taxonomy" id="3830"/>
    <lineage>
        <taxon>Eukaryota</taxon>
        <taxon>Viridiplantae</taxon>
        <taxon>Streptophyta</taxon>
        <taxon>Embryophyta</taxon>
        <taxon>Tracheophyta</taxon>
        <taxon>Spermatophyta</taxon>
        <taxon>Magnoliopsida</taxon>
        <taxon>eudicotyledons</taxon>
        <taxon>Gunneridae</taxon>
        <taxon>Pentapetalae</taxon>
        <taxon>rosids</taxon>
        <taxon>fabids</taxon>
        <taxon>Fabales</taxon>
        <taxon>Fabaceae</taxon>
        <taxon>Papilionoideae</taxon>
        <taxon>50 kb inversion clade</taxon>
        <taxon>genistoids sensu lato</taxon>
        <taxon>core genistoids</taxon>
        <taxon>Crotalarieae</taxon>
        <taxon>Crotalaria</taxon>
    </lineage>
</organism>
<sequence length="67" mass="7608">MTWGGGNPKCPCNYQLGSFKMCQRTSPTHKLVLADSSEREYSAKFTFPTVYQTQHKYFLFAVLPVVA</sequence>
<gene>
    <name evidence="1" type="ORF">RIF29_18107</name>
</gene>
<evidence type="ECO:0000313" key="1">
    <source>
        <dbReference type="EMBL" id="KAK7276958.1"/>
    </source>
</evidence>
<evidence type="ECO:0000313" key="2">
    <source>
        <dbReference type="Proteomes" id="UP001372338"/>
    </source>
</evidence>
<proteinExistence type="predicted"/>